<evidence type="ECO:0000313" key="1">
    <source>
        <dbReference type="EMBL" id="KAI5654567.1"/>
    </source>
</evidence>
<dbReference type="Proteomes" id="UP001060085">
    <property type="component" value="Linkage Group LG07"/>
</dbReference>
<accession>A0ACC0A107</accession>
<comment type="caution">
    <text evidence="1">The sequence shown here is derived from an EMBL/GenBank/DDBJ whole genome shotgun (WGS) entry which is preliminary data.</text>
</comment>
<organism evidence="1 2">
    <name type="scientific">Catharanthus roseus</name>
    <name type="common">Madagascar periwinkle</name>
    <name type="synonym">Vinca rosea</name>
    <dbReference type="NCBI Taxonomy" id="4058"/>
    <lineage>
        <taxon>Eukaryota</taxon>
        <taxon>Viridiplantae</taxon>
        <taxon>Streptophyta</taxon>
        <taxon>Embryophyta</taxon>
        <taxon>Tracheophyta</taxon>
        <taxon>Spermatophyta</taxon>
        <taxon>Magnoliopsida</taxon>
        <taxon>eudicotyledons</taxon>
        <taxon>Gunneridae</taxon>
        <taxon>Pentapetalae</taxon>
        <taxon>asterids</taxon>
        <taxon>lamiids</taxon>
        <taxon>Gentianales</taxon>
        <taxon>Apocynaceae</taxon>
        <taxon>Rauvolfioideae</taxon>
        <taxon>Vinceae</taxon>
        <taxon>Catharanthinae</taxon>
        <taxon>Catharanthus</taxon>
    </lineage>
</organism>
<name>A0ACC0A107_CATRO</name>
<protein>
    <submittedName>
        <fullName evidence="1">Uncharacterized protein</fullName>
    </submittedName>
</protein>
<evidence type="ECO:0000313" key="2">
    <source>
        <dbReference type="Proteomes" id="UP001060085"/>
    </source>
</evidence>
<gene>
    <name evidence="1" type="ORF">M9H77_31754</name>
</gene>
<dbReference type="EMBL" id="CM044707">
    <property type="protein sequence ID" value="KAI5654567.1"/>
    <property type="molecule type" value="Genomic_DNA"/>
</dbReference>
<proteinExistence type="predicted"/>
<reference evidence="2" key="1">
    <citation type="journal article" date="2023" name="Nat. Plants">
        <title>Single-cell RNA sequencing provides a high-resolution roadmap for understanding the multicellular compartmentation of specialized metabolism.</title>
        <authorList>
            <person name="Sun S."/>
            <person name="Shen X."/>
            <person name="Li Y."/>
            <person name="Li Y."/>
            <person name="Wang S."/>
            <person name="Li R."/>
            <person name="Zhang H."/>
            <person name="Shen G."/>
            <person name="Guo B."/>
            <person name="Wei J."/>
            <person name="Xu J."/>
            <person name="St-Pierre B."/>
            <person name="Chen S."/>
            <person name="Sun C."/>
        </authorList>
    </citation>
    <scope>NUCLEOTIDE SEQUENCE [LARGE SCALE GENOMIC DNA]</scope>
</reference>
<sequence>MCMGSDLVHDQDEDGMEVKDLLRNLLGDAWEKNKRPSWIDEKYWAEMNRTQRQGGQGPEKHTDGSISFIEMIVKWQKDLIERFSRSKYLEELHQHQNEKKKGEYILVLPLPPPLLMLSDLPLHYSTPRMVLPHPLEMLQRLHFEVSLAFDYDFKADFFFHVKVMEQDRNWMYTRYEVKDLNSEFMNGVHHSLGVNMGVNVSTASETRSSKIAGRDPIREMIFDAAGPNFYPEVASYNYEEAPDPSAKIFMIC</sequence>
<keyword evidence="2" id="KW-1185">Reference proteome</keyword>